<dbReference type="EMBL" id="FR687359">
    <property type="protein sequence ID" value="CBW73656.1"/>
    <property type="molecule type" value="Genomic_DNA"/>
</dbReference>
<evidence type="ECO:0000313" key="2">
    <source>
        <dbReference type="Proteomes" id="UP000007437"/>
    </source>
</evidence>
<dbReference type="HOGENOM" id="CLU_3325736_0_0_4"/>
<keyword evidence="1" id="KW-0067">ATP-binding</keyword>
<sequence>MPWFGLVVGVVIAALAALAIGAIMMRLSGHCLPLDTIA</sequence>
<dbReference type="Proteomes" id="UP000007437">
    <property type="component" value="Chromosome"/>
</dbReference>
<dbReference type="STRING" id="882378.RBRH_00810"/>
<dbReference type="GO" id="GO:0005524">
    <property type="term" value="F:ATP binding"/>
    <property type="evidence" value="ECO:0007669"/>
    <property type="project" value="UniProtKB-KW"/>
</dbReference>
<gene>
    <name evidence="1" type="ordered locus">RBRH_00810</name>
</gene>
<dbReference type="AlphaFoldDB" id="E5AKI4"/>
<proteinExistence type="predicted"/>
<name>E5AKI4_MYCRK</name>
<evidence type="ECO:0000313" key="1">
    <source>
        <dbReference type="EMBL" id="CBW73656.1"/>
    </source>
</evidence>
<accession>E5AKI4</accession>
<protein>
    <submittedName>
        <fullName evidence="1">Branched-chain amino acid transport system permease protein livM / Branched-chain amino acid transport ATP-binding protein livG</fullName>
    </submittedName>
</protein>
<organism evidence="1 2">
    <name type="scientific">Mycetohabitans rhizoxinica (strain DSM 19002 / CIP 109453 / HKI 454)</name>
    <name type="common">Paraburkholderia rhizoxinica</name>
    <dbReference type="NCBI Taxonomy" id="882378"/>
    <lineage>
        <taxon>Bacteria</taxon>
        <taxon>Pseudomonadati</taxon>
        <taxon>Pseudomonadota</taxon>
        <taxon>Betaproteobacteria</taxon>
        <taxon>Burkholderiales</taxon>
        <taxon>Burkholderiaceae</taxon>
        <taxon>Mycetohabitans</taxon>
    </lineage>
</organism>
<dbReference type="KEGG" id="brh:RBRH_00810"/>
<keyword evidence="1" id="KW-0547">Nucleotide-binding</keyword>
<reference evidence="1 2" key="1">
    <citation type="journal article" date="2011" name="J. Bacteriol.">
        <title>Complete genome sequence of Burkholderia rhizoxinica, an endosymbiont of Rhizopus microsporus.</title>
        <authorList>
            <person name="Lackner G."/>
            <person name="Moebius N."/>
            <person name="Partida-Martinez L."/>
            <person name="Hertweck C."/>
        </authorList>
    </citation>
    <scope>NUCLEOTIDE SEQUENCE [LARGE SCALE GENOMIC DNA]</scope>
    <source>
        <strain evidence="2">DSM 19002 / CIP 109453 / HKI 454</strain>
    </source>
</reference>